<dbReference type="AlphaFoldDB" id="A0A699GZ45"/>
<sequence>MARRPLGWKVVEHVSHKRFSNGGVIVVEDDPDVIYVDNSPDLALSISLNDMEITALHIDGQFVSSAAKLTVHCSGCIYTSTVASSTVILSSKCLQFEHSAFLELPGEEIGSMKILKNKLESVKILENKLESLNL</sequence>
<reference evidence="1" key="1">
    <citation type="journal article" date="2019" name="Sci. Rep.">
        <title>Draft genome of Tanacetum cinerariifolium, the natural source of mosquito coil.</title>
        <authorList>
            <person name="Yamashiro T."/>
            <person name="Shiraishi A."/>
            <person name="Satake H."/>
            <person name="Nakayama K."/>
        </authorList>
    </citation>
    <scope>NUCLEOTIDE SEQUENCE</scope>
</reference>
<name>A0A699GZ45_TANCI</name>
<organism evidence="1">
    <name type="scientific">Tanacetum cinerariifolium</name>
    <name type="common">Dalmatian daisy</name>
    <name type="synonym">Chrysanthemum cinerariifolium</name>
    <dbReference type="NCBI Taxonomy" id="118510"/>
    <lineage>
        <taxon>Eukaryota</taxon>
        <taxon>Viridiplantae</taxon>
        <taxon>Streptophyta</taxon>
        <taxon>Embryophyta</taxon>
        <taxon>Tracheophyta</taxon>
        <taxon>Spermatophyta</taxon>
        <taxon>Magnoliopsida</taxon>
        <taxon>eudicotyledons</taxon>
        <taxon>Gunneridae</taxon>
        <taxon>Pentapetalae</taxon>
        <taxon>asterids</taxon>
        <taxon>campanulids</taxon>
        <taxon>Asterales</taxon>
        <taxon>Asteraceae</taxon>
        <taxon>Asteroideae</taxon>
        <taxon>Anthemideae</taxon>
        <taxon>Anthemidinae</taxon>
        <taxon>Tanacetum</taxon>
    </lineage>
</organism>
<evidence type="ECO:0000313" key="1">
    <source>
        <dbReference type="EMBL" id="GEW99264.1"/>
    </source>
</evidence>
<gene>
    <name evidence="1" type="ORF">Tci_271240</name>
</gene>
<protein>
    <submittedName>
        <fullName evidence="1">Uncharacterized protein</fullName>
    </submittedName>
</protein>
<accession>A0A699GZ45</accession>
<proteinExistence type="predicted"/>
<dbReference type="EMBL" id="BKCJ010083952">
    <property type="protein sequence ID" value="GEW99264.1"/>
    <property type="molecule type" value="Genomic_DNA"/>
</dbReference>
<comment type="caution">
    <text evidence="1">The sequence shown here is derived from an EMBL/GenBank/DDBJ whole genome shotgun (WGS) entry which is preliminary data.</text>
</comment>